<proteinExistence type="predicted"/>
<feature type="transmembrane region" description="Helical" evidence="6">
    <location>
        <begin position="166"/>
        <end position="186"/>
    </location>
</feature>
<dbReference type="OrthoDB" id="9815525at2"/>
<keyword evidence="2" id="KW-1003">Cell membrane</keyword>
<evidence type="ECO:0000256" key="5">
    <source>
        <dbReference type="ARBA" id="ARBA00023136"/>
    </source>
</evidence>
<feature type="domain" description="Major facilitator superfamily (MFS) profile" evidence="7">
    <location>
        <begin position="217"/>
        <end position="409"/>
    </location>
</feature>
<dbReference type="PANTHER" id="PTHR23513:SF6">
    <property type="entry name" value="MAJOR FACILITATOR SUPERFAMILY ASSOCIATED DOMAIN-CONTAINING PROTEIN"/>
    <property type="match status" value="1"/>
</dbReference>
<feature type="transmembrane region" description="Helical" evidence="6">
    <location>
        <begin position="248"/>
        <end position="271"/>
    </location>
</feature>
<feature type="transmembrane region" description="Helical" evidence="6">
    <location>
        <begin position="348"/>
        <end position="368"/>
    </location>
</feature>
<feature type="transmembrane region" description="Helical" evidence="6">
    <location>
        <begin position="219"/>
        <end position="242"/>
    </location>
</feature>
<evidence type="ECO:0000259" key="7">
    <source>
        <dbReference type="PROSITE" id="PS50850"/>
    </source>
</evidence>
<dbReference type="Proteomes" id="UP000317982">
    <property type="component" value="Unassembled WGS sequence"/>
</dbReference>
<evidence type="ECO:0000256" key="4">
    <source>
        <dbReference type="ARBA" id="ARBA00022989"/>
    </source>
</evidence>
<dbReference type="Gene3D" id="1.20.1250.20">
    <property type="entry name" value="MFS general substrate transporter like domains"/>
    <property type="match status" value="1"/>
</dbReference>
<sequence length="409" mass="41744">MTGLLRRDSDFRLLWGSEVSGKLGAAATSVVLPLAALDAGPFRVSLLAAATWLPWLVFGLAAGAWVDRLPRRPIMLAAAAVSLGAFVGVRAAAGAGVFGYGWLLGAALLTGVAAVFFQVAYTAYLPTLLGPDDLAEGNAKLQGSASAAQIVGQSSGGLLVQVAGPLNALLVNAGTFAVSLGCLLGIRKPEPRPVSDRRSLVGEIREGLRLVVRDPFFRAFTVYGAIANLFLMGYQTILVVFLARDVGLSSGAVGVLIAVANVGGIVGALVARRVADVIGTARAALAFAVLGTLPVLLIPLTFAGVGTVLCAIGGVCTAAAVVANNVLKASFQQRYCPPALLGRLYATASFLALGALPLGALAGGALASRIGVRPALWVMVAGVPVAGVVLVCSPIRRGRDLPEHAALWR</sequence>
<name>A0A545AFI2_9ACTN</name>
<keyword evidence="5 6" id="KW-0472">Membrane</keyword>
<dbReference type="InParanoid" id="A0A545AFI2"/>
<dbReference type="SUPFAM" id="SSF103473">
    <property type="entry name" value="MFS general substrate transporter"/>
    <property type="match status" value="1"/>
</dbReference>
<evidence type="ECO:0000256" key="2">
    <source>
        <dbReference type="ARBA" id="ARBA00022475"/>
    </source>
</evidence>
<feature type="transmembrane region" description="Helical" evidence="6">
    <location>
        <begin position="374"/>
        <end position="392"/>
    </location>
</feature>
<comment type="caution">
    <text evidence="8">The sequence shown here is derived from an EMBL/GenBank/DDBJ whole genome shotgun (WGS) entry which is preliminary data.</text>
</comment>
<evidence type="ECO:0000313" key="8">
    <source>
        <dbReference type="EMBL" id="TQS40092.1"/>
    </source>
</evidence>
<dbReference type="Pfam" id="PF07690">
    <property type="entry name" value="MFS_1"/>
    <property type="match status" value="1"/>
</dbReference>
<protein>
    <submittedName>
        <fullName evidence="8">MFS transporter</fullName>
    </submittedName>
</protein>
<keyword evidence="3 6" id="KW-0812">Transmembrane</keyword>
<dbReference type="GO" id="GO:0022857">
    <property type="term" value="F:transmembrane transporter activity"/>
    <property type="evidence" value="ECO:0007669"/>
    <property type="project" value="InterPro"/>
</dbReference>
<accession>A0A545AFI2</accession>
<reference evidence="8 9" key="1">
    <citation type="submission" date="2019-07" db="EMBL/GenBank/DDBJ databases">
        <title>Cryptosporangium phraense sp. nov., isolated from plant litter.</title>
        <authorList>
            <person name="Suriyachadkun C."/>
        </authorList>
    </citation>
    <scope>NUCLEOTIDE SEQUENCE [LARGE SCALE GENOMIC DNA]</scope>
    <source>
        <strain evidence="8 9">A-T 5661</strain>
    </source>
</reference>
<feature type="transmembrane region" description="Helical" evidence="6">
    <location>
        <begin position="283"/>
        <end position="300"/>
    </location>
</feature>
<feature type="transmembrane region" description="Helical" evidence="6">
    <location>
        <begin position="306"/>
        <end position="327"/>
    </location>
</feature>
<gene>
    <name evidence="8" type="ORF">FL583_36335</name>
</gene>
<feature type="transmembrane region" description="Helical" evidence="6">
    <location>
        <begin position="20"/>
        <end position="37"/>
    </location>
</feature>
<dbReference type="RefSeq" id="WP_142709448.1">
    <property type="nucleotide sequence ID" value="NZ_VIRS01000047.1"/>
</dbReference>
<dbReference type="InterPro" id="IPR036259">
    <property type="entry name" value="MFS_trans_sf"/>
</dbReference>
<dbReference type="EMBL" id="VIRS01000047">
    <property type="protein sequence ID" value="TQS40092.1"/>
    <property type="molecule type" value="Genomic_DNA"/>
</dbReference>
<dbReference type="PANTHER" id="PTHR23513">
    <property type="entry name" value="INTEGRAL MEMBRANE EFFLUX PROTEIN-RELATED"/>
    <property type="match status" value="1"/>
</dbReference>
<dbReference type="PROSITE" id="PS50850">
    <property type="entry name" value="MFS"/>
    <property type="match status" value="1"/>
</dbReference>
<keyword evidence="9" id="KW-1185">Reference proteome</keyword>
<feature type="transmembrane region" description="Helical" evidence="6">
    <location>
        <begin position="44"/>
        <end position="66"/>
    </location>
</feature>
<evidence type="ECO:0000256" key="1">
    <source>
        <dbReference type="ARBA" id="ARBA00004651"/>
    </source>
</evidence>
<feature type="transmembrane region" description="Helical" evidence="6">
    <location>
        <begin position="72"/>
        <end position="93"/>
    </location>
</feature>
<evidence type="ECO:0000256" key="3">
    <source>
        <dbReference type="ARBA" id="ARBA00022692"/>
    </source>
</evidence>
<keyword evidence="4 6" id="KW-1133">Transmembrane helix</keyword>
<evidence type="ECO:0000313" key="9">
    <source>
        <dbReference type="Proteomes" id="UP000317982"/>
    </source>
</evidence>
<comment type="subcellular location">
    <subcellularLocation>
        <location evidence="1">Cell membrane</location>
        <topology evidence="1">Multi-pass membrane protein</topology>
    </subcellularLocation>
</comment>
<dbReference type="AlphaFoldDB" id="A0A545AFI2"/>
<dbReference type="InterPro" id="IPR020846">
    <property type="entry name" value="MFS_dom"/>
</dbReference>
<dbReference type="CDD" id="cd06173">
    <property type="entry name" value="MFS_MefA_like"/>
    <property type="match status" value="1"/>
</dbReference>
<feature type="transmembrane region" description="Helical" evidence="6">
    <location>
        <begin position="100"/>
        <end position="124"/>
    </location>
</feature>
<organism evidence="8 9">
    <name type="scientific">Cryptosporangium phraense</name>
    <dbReference type="NCBI Taxonomy" id="2593070"/>
    <lineage>
        <taxon>Bacteria</taxon>
        <taxon>Bacillati</taxon>
        <taxon>Actinomycetota</taxon>
        <taxon>Actinomycetes</taxon>
        <taxon>Cryptosporangiales</taxon>
        <taxon>Cryptosporangiaceae</taxon>
        <taxon>Cryptosporangium</taxon>
    </lineage>
</organism>
<dbReference type="GO" id="GO:0005886">
    <property type="term" value="C:plasma membrane"/>
    <property type="evidence" value="ECO:0007669"/>
    <property type="project" value="UniProtKB-SubCell"/>
</dbReference>
<evidence type="ECO:0000256" key="6">
    <source>
        <dbReference type="SAM" id="Phobius"/>
    </source>
</evidence>
<dbReference type="InterPro" id="IPR011701">
    <property type="entry name" value="MFS"/>
</dbReference>